<dbReference type="AlphaFoldDB" id="A0A291HKS2"/>
<evidence type="ECO:0000256" key="4">
    <source>
        <dbReference type="ARBA" id="ARBA00022475"/>
    </source>
</evidence>
<reference evidence="14" key="1">
    <citation type="submission" date="2015-09" db="EMBL/GenBank/DDBJ databases">
        <authorList>
            <person name="Shao Z."/>
            <person name="Wang L."/>
        </authorList>
    </citation>
    <scope>NUCLEOTIDE SEQUENCE [LARGE SCALE GENOMIC DNA]</scope>
    <source>
        <strain evidence="14">F13-1</strain>
    </source>
</reference>
<dbReference type="InterPro" id="IPR005889">
    <property type="entry name" value="NtrB"/>
</dbReference>
<evidence type="ECO:0000256" key="5">
    <source>
        <dbReference type="ARBA" id="ARBA00022519"/>
    </source>
</evidence>
<proteinExistence type="inferred from homology"/>
<dbReference type="EMBL" id="CP012621">
    <property type="protein sequence ID" value="ATG72790.1"/>
    <property type="molecule type" value="Genomic_DNA"/>
</dbReference>
<feature type="transmembrane region" description="Helical" evidence="10">
    <location>
        <begin position="290"/>
        <end position="314"/>
    </location>
</feature>
<evidence type="ECO:0000256" key="11">
    <source>
        <dbReference type="SAM" id="MobiDB-lite"/>
    </source>
</evidence>
<keyword evidence="4" id="KW-1003">Cell membrane</keyword>
<evidence type="ECO:0000256" key="9">
    <source>
        <dbReference type="ARBA" id="ARBA00023136"/>
    </source>
</evidence>
<feature type="transmembrane region" description="Helical" evidence="10">
    <location>
        <begin position="191"/>
        <end position="212"/>
    </location>
</feature>
<dbReference type="PANTHER" id="PTHR30151:SF7">
    <property type="entry name" value="NITRATE IMPORT PERMEASE PROTEIN NRTB"/>
    <property type="match status" value="1"/>
</dbReference>
<dbReference type="NCBIfam" id="TIGR01183">
    <property type="entry name" value="ntrB"/>
    <property type="match status" value="1"/>
</dbReference>
<keyword evidence="5" id="KW-0997">Cell inner membrane</keyword>
<feature type="compositionally biased region" description="Low complexity" evidence="11">
    <location>
        <begin position="34"/>
        <end position="51"/>
    </location>
</feature>
<dbReference type="SUPFAM" id="SSF161098">
    <property type="entry name" value="MetI-like"/>
    <property type="match status" value="1"/>
</dbReference>
<evidence type="ECO:0000256" key="7">
    <source>
        <dbReference type="ARBA" id="ARBA00022989"/>
    </source>
</evidence>
<keyword evidence="9 10" id="KW-0472">Membrane</keyword>
<evidence type="ECO:0000256" key="1">
    <source>
        <dbReference type="ARBA" id="ARBA00004533"/>
    </source>
</evidence>
<dbReference type="FunFam" id="1.10.3720.10:FF:000003">
    <property type="entry name" value="Aliphatic sulfonate ABC transporter permease"/>
    <property type="match status" value="1"/>
</dbReference>
<dbReference type="InterPro" id="IPR035906">
    <property type="entry name" value="MetI-like_sf"/>
</dbReference>
<protein>
    <submittedName>
        <fullName evidence="13">ABC transporter permease</fullName>
    </submittedName>
</protein>
<evidence type="ECO:0000313" key="14">
    <source>
        <dbReference type="Proteomes" id="UP000217763"/>
    </source>
</evidence>
<dbReference type="KEGG" id="zdf:AN401_02100"/>
<dbReference type="PANTHER" id="PTHR30151">
    <property type="entry name" value="ALKANE SULFONATE ABC TRANSPORTER-RELATED, MEMBRANE SUBUNIT"/>
    <property type="match status" value="1"/>
</dbReference>
<comment type="subcellular location">
    <subcellularLocation>
        <location evidence="1">Cell inner membrane</location>
    </subcellularLocation>
    <subcellularLocation>
        <location evidence="2 10">Cell membrane</location>
        <topology evidence="2 10">Multi-pass membrane protein</topology>
    </subcellularLocation>
</comment>
<accession>A0A291HKS2</accession>
<evidence type="ECO:0000256" key="6">
    <source>
        <dbReference type="ARBA" id="ARBA00022692"/>
    </source>
</evidence>
<feature type="transmembrane region" description="Helical" evidence="10">
    <location>
        <begin position="233"/>
        <end position="252"/>
    </location>
</feature>
<feature type="domain" description="ABC transmembrane type-1" evidence="12">
    <location>
        <begin position="127"/>
        <end position="304"/>
    </location>
</feature>
<dbReference type="InterPro" id="IPR000515">
    <property type="entry name" value="MetI-like"/>
</dbReference>
<dbReference type="PROSITE" id="PS50928">
    <property type="entry name" value="ABC_TM1"/>
    <property type="match status" value="1"/>
</dbReference>
<keyword evidence="3 10" id="KW-0813">Transport</keyword>
<evidence type="ECO:0000256" key="8">
    <source>
        <dbReference type="ARBA" id="ARBA00023065"/>
    </source>
</evidence>
<comment type="similarity">
    <text evidence="10">Belongs to the binding-protein-dependent transport system permease family.</text>
</comment>
<evidence type="ECO:0000313" key="13">
    <source>
        <dbReference type="EMBL" id="ATG72790.1"/>
    </source>
</evidence>
<keyword evidence="14" id="KW-1185">Reference proteome</keyword>
<feature type="transmembrane region" description="Helical" evidence="10">
    <location>
        <begin position="135"/>
        <end position="153"/>
    </location>
</feature>
<evidence type="ECO:0000256" key="10">
    <source>
        <dbReference type="RuleBase" id="RU363032"/>
    </source>
</evidence>
<dbReference type="CDD" id="cd06261">
    <property type="entry name" value="TM_PBP2"/>
    <property type="match status" value="1"/>
</dbReference>
<dbReference type="Pfam" id="PF00528">
    <property type="entry name" value="BPD_transp_1"/>
    <property type="match status" value="1"/>
</dbReference>
<dbReference type="Proteomes" id="UP000217763">
    <property type="component" value="Chromosome"/>
</dbReference>
<keyword evidence="8" id="KW-0406">Ion transport</keyword>
<evidence type="ECO:0000256" key="3">
    <source>
        <dbReference type="ARBA" id="ARBA00022448"/>
    </source>
</evidence>
<feature type="transmembrane region" description="Helical" evidence="10">
    <location>
        <begin position="258"/>
        <end position="278"/>
    </location>
</feature>
<evidence type="ECO:0000256" key="2">
    <source>
        <dbReference type="ARBA" id="ARBA00004651"/>
    </source>
</evidence>
<feature type="region of interest" description="Disordered" evidence="11">
    <location>
        <begin position="34"/>
        <end position="53"/>
    </location>
</feature>
<dbReference type="GO" id="GO:0015112">
    <property type="term" value="F:nitrate transmembrane transporter activity"/>
    <property type="evidence" value="ECO:0007669"/>
    <property type="project" value="InterPro"/>
</dbReference>
<gene>
    <name evidence="13" type="ORF">AN401_02100</name>
</gene>
<keyword evidence="7 10" id="KW-1133">Transmembrane helix</keyword>
<dbReference type="GO" id="GO:0005886">
    <property type="term" value="C:plasma membrane"/>
    <property type="evidence" value="ECO:0007669"/>
    <property type="project" value="UniProtKB-SubCell"/>
</dbReference>
<organism evidence="13 14">
    <name type="scientific">Zobellella denitrificans</name>
    <dbReference type="NCBI Taxonomy" id="347534"/>
    <lineage>
        <taxon>Bacteria</taxon>
        <taxon>Pseudomonadati</taxon>
        <taxon>Pseudomonadota</taxon>
        <taxon>Gammaproteobacteria</taxon>
        <taxon>Aeromonadales</taxon>
        <taxon>Aeromonadaceae</taxon>
        <taxon>Zobellella</taxon>
    </lineage>
</organism>
<dbReference type="GO" id="GO:0006811">
    <property type="term" value="P:monoatomic ion transport"/>
    <property type="evidence" value="ECO:0007669"/>
    <property type="project" value="UniProtKB-KW"/>
</dbReference>
<name>A0A291HKS2_9GAMM</name>
<evidence type="ECO:0000259" key="12">
    <source>
        <dbReference type="PROSITE" id="PS50928"/>
    </source>
</evidence>
<keyword evidence="6 10" id="KW-0812">Transmembrane</keyword>
<feature type="region of interest" description="Disordered" evidence="11">
    <location>
        <begin position="1"/>
        <end position="24"/>
    </location>
</feature>
<sequence>MSKPSSTASSSIPKTPWPTWTAWPSRSWPEAARSITMTTQSTSSPTPALARRAPRPAPLGPVLRYGLNHLAPPLVILAGLLLLWELLCSGSNAALPAPSQVLSDTWELITDPFYNNGGNDVGMAWQILASLERVAYGYSLAVLVGVSLGVLVGQSTWAMRGLDPLFQVLRTVPPLAWLPISLAGFQDSSPSAIFVIFITSIWPIIINTSVGVRNIPEDYRNVARVLRLNGLEYFTRIMLPAAAPYIFSGLRIGVGLSWLAIVAAEMLIGGVGIGFFIWDAWNASLLSDIVLALIYVGLVGFILDRIVAVFGQWVSRGTSAA</sequence>
<dbReference type="GO" id="GO:0042918">
    <property type="term" value="P:alkanesulfonate transmembrane transport"/>
    <property type="evidence" value="ECO:0007669"/>
    <property type="project" value="UniProtKB-ARBA"/>
</dbReference>
<dbReference type="Gene3D" id="1.10.3720.10">
    <property type="entry name" value="MetI-like"/>
    <property type="match status" value="1"/>
</dbReference>